<organism evidence="1 2">
    <name type="scientific">Cereibacter changlensis</name>
    <dbReference type="NCBI Taxonomy" id="402884"/>
    <lineage>
        <taxon>Bacteria</taxon>
        <taxon>Pseudomonadati</taxon>
        <taxon>Pseudomonadota</taxon>
        <taxon>Alphaproteobacteria</taxon>
        <taxon>Rhodobacterales</taxon>
        <taxon>Paracoccaceae</taxon>
        <taxon>Cereibacter</taxon>
    </lineage>
</organism>
<accession>A0A4U0Z238</accession>
<reference evidence="1 2" key="1">
    <citation type="submission" date="2019-04" db="EMBL/GenBank/DDBJ databases">
        <title>Crypto-aerobic microbial life in anoxic (sulfidic) marine sediments.</title>
        <authorList>
            <person name="Bhattacharya S."/>
            <person name="Roy C."/>
            <person name="Mondal N."/>
            <person name="Sarkar J."/>
            <person name="Mandal S."/>
            <person name="Rameez M.J."/>
            <person name="Ghosh W."/>
        </authorList>
    </citation>
    <scope>NUCLEOTIDE SEQUENCE [LARGE SCALE GENOMIC DNA]</scope>
    <source>
        <strain evidence="1 2">SBBC</strain>
    </source>
</reference>
<dbReference type="Gene3D" id="1.10.357.10">
    <property type="entry name" value="Tetracycline Repressor, domain 2"/>
    <property type="match status" value="1"/>
</dbReference>
<dbReference type="Proteomes" id="UP000306340">
    <property type="component" value="Unassembled WGS sequence"/>
</dbReference>
<dbReference type="EMBL" id="SWAU01000089">
    <property type="protein sequence ID" value="TKA96554.1"/>
    <property type="molecule type" value="Genomic_DNA"/>
</dbReference>
<dbReference type="RefSeq" id="WP_136792551.1">
    <property type="nucleotide sequence ID" value="NZ_SWAU01000089.1"/>
</dbReference>
<protein>
    <submittedName>
        <fullName evidence="1">Transcriptional regulator</fullName>
    </submittedName>
</protein>
<dbReference type="InterPro" id="IPR009057">
    <property type="entry name" value="Homeodomain-like_sf"/>
</dbReference>
<evidence type="ECO:0000313" key="2">
    <source>
        <dbReference type="Proteomes" id="UP000306340"/>
    </source>
</evidence>
<comment type="caution">
    <text evidence="1">The sequence shown here is derived from an EMBL/GenBank/DDBJ whole genome shotgun (WGS) entry which is preliminary data.</text>
</comment>
<proteinExistence type="predicted"/>
<dbReference type="AlphaFoldDB" id="A0A4U0Z238"/>
<feature type="non-terminal residue" evidence="1">
    <location>
        <position position="117"/>
    </location>
</feature>
<sequence>MGRPRTIPDADIHAAICALLAQGGDKAVSFSSVARVSRLAAPTLVQRYQSREGMIRAALTAAWDGLDQALDAAEMEQKPAALLKQLSEIDSVSLMPATLRDAGLRERAAGWRARVEA</sequence>
<gene>
    <name evidence="1" type="ORF">FAZ78_10910</name>
</gene>
<evidence type="ECO:0000313" key="1">
    <source>
        <dbReference type="EMBL" id="TKA96554.1"/>
    </source>
</evidence>
<name>A0A4U0Z238_9RHOB</name>
<dbReference type="SUPFAM" id="SSF46689">
    <property type="entry name" value="Homeodomain-like"/>
    <property type="match status" value="1"/>
</dbReference>